<proteinExistence type="predicted"/>
<protein>
    <submittedName>
        <fullName evidence="4 5">Uncharacterized protein LOC108738210 isoform X1</fullName>
    </submittedName>
</protein>
<reference evidence="4 5" key="1">
    <citation type="submission" date="2025-04" db="UniProtKB">
        <authorList>
            <consortium name="RefSeq"/>
        </authorList>
    </citation>
    <scope>IDENTIFICATION</scope>
    <source>
        <tissue evidence="4 5">Entire body</tissue>
    </source>
</reference>
<evidence type="ECO:0000313" key="3">
    <source>
        <dbReference type="Proteomes" id="UP000192223"/>
    </source>
</evidence>
<accession>A0A7F5RFQ6</accession>
<dbReference type="OrthoDB" id="6590335at2759"/>
<dbReference type="Proteomes" id="UP000192223">
    <property type="component" value="Unplaced"/>
</dbReference>
<dbReference type="PANTHER" id="PTHR36299">
    <property type="entry name" value="AGAP008005-PA"/>
    <property type="match status" value="1"/>
</dbReference>
<organism evidence="3 4">
    <name type="scientific">Agrilus planipennis</name>
    <name type="common">Emerald ash borer</name>
    <name type="synonym">Agrilus marcopoli</name>
    <dbReference type="NCBI Taxonomy" id="224129"/>
    <lineage>
        <taxon>Eukaryota</taxon>
        <taxon>Metazoa</taxon>
        <taxon>Ecdysozoa</taxon>
        <taxon>Arthropoda</taxon>
        <taxon>Hexapoda</taxon>
        <taxon>Insecta</taxon>
        <taxon>Pterygota</taxon>
        <taxon>Neoptera</taxon>
        <taxon>Endopterygota</taxon>
        <taxon>Coleoptera</taxon>
        <taxon>Polyphaga</taxon>
        <taxon>Elateriformia</taxon>
        <taxon>Buprestoidea</taxon>
        <taxon>Buprestidae</taxon>
        <taxon>Agrilinae</taxon>
        <taxon>Agrilus</taxon>
    </lineage>
</organism>
<gene>
    <name evidence="4 5" type="primary">LOC108738210</name>
</gene>
<dbReference type="Pfam" id="PF15998">
    <property type="entry name" value="DUF4773"/>
    <property type="match status" value="1"/>
</dbReference>
<keyword evidence="3" id="KW-1185">Reference proteome</keyword>
<evidence type="ECO:0000313" key="5">
    <source>
        <dbReference type="RefSeq" id="XP_025834810.1"/>
    </source>
</evidence>
<dbReference type="AlphaFoldDB" id="A0A7F5RFQ6"/>
<dbReference type="RefSeq" id="XP_025834807.1">
    <property type="nucleotide sequence ID" value="XM_025979022.1"/>
</dbReference>
<evidence type="ECO:0000313" key="4">
    <source>
        <dbReference type="RefSeq" id="XP_025834807.1"/>
    </source>
</evidence>
<dbReference type="PANTHER" id="PTHR36299:SF2">
    <property type="entry name" value="DUF4773 DOMAIN-CONTAINING PROTEIN"/>
    <property type="match status" value="1"/>
</dbReference>
<dbReference type="InterPro" id="IPR031941">
    <property type="entry name" value="DUF4773"/>
</dbReference>
<feature type="domain" description="DUF4773" evidence="2">
    <location>
        <begin position="71"/>
        <end position="186"/>
    </location>
</feature>
<dbReference type="RefSeq" id="XP_025834810.1">
    <property type="nucleotide sequence ID" value="XM_025979025.1"/>
</dbReference>
<dbReference type="GeneID" id="108738210"/>
<name>A0A7F5RFQ6_AGRPL</name>
<evidence type="ECO:0000259" key="2">
    <source>
        <dbReference type="Pfam" id="PF15998"/>
    </source>
</evidence>
<sequence>MSDRERTEAKKQQEYWILDGGSFPEVTYSPFGFKKTVIYSVKKHIFSWETTNPEKQSQRADSNSESSHRSCICNGPTCICCVDFNFLYVDLGGPGCVHMKYVSQEEGLAVNVSYGENLIQSGQIRGPNSSQICMPIFSNIAEICANFFKVESTSDGLDGCVQLEPKVLGEFQTQINVGCFSAKPSGMKFNATSLPITETATQGIISNATNPSEVDEEISEEELLVAVSESAQQGLSFFNHLLNLAFGNSNTANATQSEQDNVSPKPTSVENSN</sequence>
<feature type="region of interest" description="Disordered" evidence="1">
    <location>
        <begin position="252"/>
        <end position="273"/>
    </location>
</feature>
<evidence type="ECO:0000256" key="1">
    <source>
        <dbReference type="SAM" id="MobiDB-lite"/>
    </source>
</evidence>